<dbReference type="EMBL" id="QBKT01000001">
    <property type="protein sequence ID" value="PTX63596.1"/>
    <property type="molecule type" value="Genomic_DNA"/>
</dbReference>
<name>A0A2T6C5P2_9FLAO</name>
<evidence type="ECO:0000313" key="3">
    <source>
        <dbReference type="Proteomes" id="UP000244090"/>
    </source>
</evidence>
<proteinExistence type="predicted"/>
<protein>
    <recommendedName>
        <fullName evidence="4">Lipoprotein</fullName>
    </recommendedName>
</protein>
<feature type="signal peptide" evidence="1">
    <location>
        <begin position="1"/>
        <end position="25"/>
    </location>
</feature>
<keyword evidence="1" id="KW-0732">Signal</keyword>
<organism evidence="2 3">
    <name type="scientific">Kordia periserrulae</name>
    <dbReference type="NCBI Taxonomy" id="701523"/>
    <lineage>
        <taxon>Bacteria</taxon>
        <taxon>Pseudomonadati</taxon>
        <taxon>Bacteroidota</taxon>
        <taxon>Flavobacteriia</taxon>
        <taxon>Flavobacteriales</taxon>
        <taxon>Flavobacteriaceae</taxon>
        <taxon>Kordia</taxon>
    </lineage>
</organism>
<dbReference type="Proteomes" id="UP000244090">
    <property type="component" value="Unassembled WGS sequence"/>
</dbReference>
<sequence>MKLYVMNFRYIFLSLMAAICVISCADNNKKENNATTTEQSKNTENTAESVVLVQSFVDARNSYNKEKLAAMTPKNYQESFDNKVVEVKSQDDFLAQIGWAKVMDSKTTIEKVISKNDAAVVVIETNSNYINTALELKPRKFKTKYYLKDGKIVRQSFGYPPNEKIDVKANNVIYGNFERYCKVRNIPVSWEPTKEDGEILRKALEAYANREREPKQ</sequence>
<dbReference type="AlphaFoldDB" id="A0A2T6C5P2"/>
<comment type="caution">
    <text evidence="2">The sequence shown here is derived from an EMBL/GenBank/DDBJ whole genome shotgun (WGS) entry which is preliminary data.</text>
</comment>
<reference evidence="2 3" key="1">
    <citation type="submission" date="2018-04" db="EMBL/GenBank/DDBJ databases">
        <title>Genomic Encyclopedia of Archaeal and Bacterial Type Strains, Phase II (KMG-II): from individual species to whole genera.</title>
        <authorList>
            <person name="Goeker M."/>
        </authorList>
    </citation>
    <scope>NUCLEOTIDE SEQUENCE [LARGE SCALE GENOMIC DNA]</scope>
    <source>
        <strain evidence="2 3">DSM 25731</strain>
    </source>
</reference>
<keyword evidence="3" id="KW-1185">Reference proteome</keyword>
<accession>A0A2T6C5P2</accession>
<feature type="chain" id="PRO_5015525510" description="Lipoprotein" evidence="1">
    <location>
        <begin position="26"/>
        <end position="216"/>
    </location>
</feature>
<gene>
    <name evidence="2" type="ORF">C8N46_101197</name>
</gene>
<evidence type="ECO:0008006" key="4">
    <source>
        <dbReference type="Google" id="ProtNLM"/>
    </source>
</evidence>
<evidence type="ECO:0000256" key="1">
    <source>
        <dbReference type="SAM" id="SignalP"/>
    </source>
</evidence>
<evidence type="ECO:0000313" key="2">
    <source>
        <dbReference type="EMBL" id="PTX63596.1"/>
    </source>
</evidence>